<dbReference type="OrthoDB" id="303614at2759"/>
<comment type="pathway">
    <text evidence="4">Cofactor metabolism; pyridoxal 5'-phosphate salvage; pyridoxal 5'-phosphate from pyridoxine 5'-phosphate: step 1/1.</text>
</comment>
<reference evidence="14" key="1">
    <citation type="submission" date="2007-04" db="EMBL/GenBank/DDBJ databases">
        <title>Annotation of Pediculus humanus corporis strain USDA.</title>
        <authorList>
            <person name="Kirkness E."/>
            <person name="Hannick L."/>
            <person name="Hass B."/>
            <person name="Bruggner R."/>
            <person name="Lawson D."/>
            <person name="Bidwell S."/>
            <person name="Joardar V."/>
            <person name="Caler E."/>
            <person name="Walenz B."/>
            <person name="Inman J."/>
            <person name="Schobel S."/>
            <person name="Galinsky K."/>
            <person name="Amedeo P."/>
            <person name="Strausberg R."/>
        </authorList>
    </citation>
    <scope>NUCLEOTIDE SEQUENCE</scope>
    <source>
        <strain evidence="14">USDA</strain>
    </source>
</reference>
<dbReference type="SUPFAM" id="SSF50475">
    <property type="entry name" value="FMN-binding split barrel"/>
    <property type="match status" value="1"/>
</dbReference>
<dbReference type="EC" id="1.4.3.5" evidence="7"/>
<dbReference type="NCBIfam" id="NF004231">
    <property type="entry name" value="PRK05679.1"/>
    <property type="match status" value="1"/>
</dbReference>
<dbReference type="UniPathway" id="UPA01068">
    <property type="reaction ID" value="UER00304"/>
</dbReference>
<dbReference type="NCBIfam" id="TIGR00558">
    <property type="entry name" value="pdxH"/>
    <property type="match status" value="1"/>
</dbReference>
<comment type="pathway">
    <text evidence="3">Cofactor metabolism; pyridoxal 5'-phosphate salvage; pyridoxal 5'-phosphate from pyridoxamine 5'-phosphate: step 1/1.</text>
</comment>
<dbReference type="OMA" id="AYFRTRP"/>
<dbReference type="Pfam" id="PF10590">
    <property type="entry name" value="PNP_phzG_C"/>
    <property type="match status" value="1"/>
</dbReference>
<evidence type="ECO:0000313" key="15">
    <source>
        <dbReference type="EnsemblMetazoa" id="PHUM170130-PA"/>
    </source>
</evidence>
<dbReference type="FunFam" id="2.30.110.10:FF:000005">
    <property type="entry name" value="NAD(P)H-hydrate epimerase"/>
    <property type="match status" value="1"/>
</dbReference>
<dbReference type="InterPro" id="IPR019576">
    <property type="entry name" value="Pyridoxamine_oxidase_dimer_C"/>
</dbReference>
<evidence type="ECO:0000256" key="11">
    <source>
        <dbReference type="ARBA" id="ARBA00023096"/>
    </source>
</evidence>
<keyword evidence="16" id="KW-1185">Reference proteome</keyword>
<dbReference type="FunCoup" id="E0VFZ8">
    <property type="interactions" value="914"/>
</dbReference>
<evidence type="ECO:0000256" key="9">
    <source>
        <dbReference type="ARBA" id="ARBA00022643"/>
    </source>
</evidence>
<evidence type="ECO:0000313" key="16">
    <source>
        <dbReference type="Proteomes" id="UP000009046"/>
    </source>
</evidence>
<organism>
    <name type="scientific">Pediculus humanus subsp. corporis</name>
    <name type="common">Body louse</name>
    <dbReference type="NCBI Taxonomy" id="121224"/>
    <lineage>
        <taxon>Eukaryota</taxon>
        <taxon>Metazoa</taxon>
        <taxon>Ecdysozoa</taxon>
        <taxon>Arthropoda</taxon>
        <taxon>Hexapoda</taxon>
        <taxon>Insecta</taxon>
        <taxon>Pterygota</taxon>
        <taxon>Neoptera</taxon>
        <taxon>Paraneoptera</taxon>
        <taxon>Psocodea</taxon>
        <taxon>Troctomorpha</taxon>
        <taxon>Phthiraptera</taxon>
        <taxon>Anoplura</taxon>
        <taxon>Pediculidae</taxon>
        <taxon>Pediculus</taxon>
    </lineage>
</organism>
<dbReference type="VEuPathDB" id="VectorBase:PHUM170130"/>
<dbReference type="HOGENOM" id="CLU_032263_2_1_1"/>
<gene>
    <name evidence="15" type="primary">8236697</name>
    <name evidence="14" type="ORF">Phum_PHUM170130</name>
</gene>
<sequence length="254" mass="29381">MVTVRIQLKGLGRIFLITENMSSTTDIGSMRALYKNRENTFTEDNLVSKEPFDQFKSWFEEARATPEILEPNAMCLATCAKNGQPSARFVLLKGFGSEGFKFFTNSCSRKGLEINENPKVALVFYWEPLRRSVRIEGVIEKLPDEEATAYFHSRPKDSQIGSALSNQSQPVASRQILQNRELEFQKKYADQDFIPKPKEWSGFIVKPHSIEFWQGQSDRIHDRIRFRIQNKNDVVDNVMLHQGINGWVYERLQP</sequence>
<evidence type="ECO:0000256" key="4">
    <source>
        <dbReference type="ARBA" id="ARBA00005037"/>
    </source>
</evidence>
<dbReference type="RefSeq" id="XP_002425042.1">
    <property type="nucleotide sequence ID" value="XM_002424997.1"/>
</dbReference>
<feature type="domain" description="Pyridoxamine 5'-phosphate oxidase N-terminal" evidence="12">
    <location>
        <begin position="67"/>
        <end position="178"/>
    </location>
</feature>
<dbReference type="Pfam" id="PF01243">
    <property type="entry name" value="PNPOx_N"/>
    <property type="match status" value="1"/>
</dbReference>
<evidence type="ECO:0000259" key="13">
    <source>
        <dbReference type="Pfam" id="PF10590"/>
    </source>
</evidence>
<feature type="domain" description="Pyridoxine 5'-phosphate oxidase dimerisation C-terminal" evidence="13">
    <location>
        <begin position="200"/>
        <end position="254"/>
    </location>
</feature>
<dbReference type="STRING" id="121224.E0VFZ8"/>
<evidence type="ECO:0000256" key="3">
    <source>
        <dbReference type="ARBA" id="ARBA00004738"/>
    </source>
</evidence>
<keyword evidence="11" id="KW-0664">Pyridoxine biosynthesis</keyword>
<dbReference type="InterPro" id="IPR000659">
    <property type="entry name" value="Pyridox_Oxase"/>
</dbReference>
<dbReference type="InterPro" id="IPR019740">
    <property type="entry name" value="Pyridox_Oxase_CS"/>
</dbReference>
<dbReference type="PROSITE" id="PS01064">
    <property type="entry name" value="PYRIDOX_OXIDASE"/>
    <property type="match status" value="1"/>
</dbReference>
<dbReference type="InterPro" id="IPR012349">
    <property type="entry name" value="Split_barrel_FMN-bd"/>
</dbReference>
<comment type="function">
    <text evidence="2">Catalyzes the oxidation of either pyridoxine 5'-phosphate (PNP) or pyridoxamine 5'-phosphate (PMP) into pyridoxal 5'-phosphate (PLP).</text>
</comment>
<comment type="cofactor">
    <cofactor evidence="1">
        <name>FMN</name>
        <dbReference type="ChEBI" id="CHEBI:58210"/>
    </cofactor>
</comment>
<proteinExistence type="inferred from homology"/>
<comment type="similarity">
    <text evidence="5">Belongs to the pyridoxamine 5'-phosphate oxidase family.</text>
</comment>
<comment type="subunit">
    <text evidence="6">Homodimer.</text>
</comment>
<evidence type="ECO:0000256" key="8">
    <source>
        <dbReference type="ARBA" id="ARBA00022630"/>
    </source>
</evidence>
<dbReference type="Proteomes" id="UP000009046">
    <property type="component" value="Unassembled WGS sequence"/>
</dbReference>
<name>E0VFZ8_PEDHC</name>
<keyword evidence="9" id="KW-0288">FMN</keyword>
<evidence type="ECO:0000313" key="14">
    <source>
        <dbReference type="EMBL" id="EEB12304.1"/>
    </source>
</evidence>
<evidence type="ECO:0000256" key="7">
    <source>
        <dbReference type="ARBA" id="ARBA00012801"/>
    </source>
</evidence>
<evidence type="ECO:0000256" key="2">
    <source>
        <dbReference type="ARBA" id="ARBA00003691"/>
    </source>
</evidence>
<dbReference type="GeneID" id="8236697"/>
<dbReference type="EMBL" id="AAZO01001978">
    <property type="status" value="NOT_ANNOTATED_CDS"/>
    <property type="molecule type" value="Genomic_DNA"/>
</dbReference>
<evidence type="ECO:0000259" key="12">
    <source>
        <dbReference type="Pfam" id="PF01243"/>
    </source>
</evidence>
<reference evidence="15" key="3">
    <citation type="submission" date="2021-02" db="UniProtKB">
        <authorList>
            <consortium name="EnsemblMetazoa"/>
        </authorList>
    </citation>
    <scope>IDENTIFICATION</scope>
    <source>
        <strain evidence="15">USDA</strain>
    </source>
</reference>
<dbReference type="InterPro" id="IPR011576">
    <property type="entry name" value="Pyridox_Oxase_N"/>
</dbReference>
<dbReference type="PANTHER" id="PTHR10851">
    <property type="entry name" value="PYRIDOXINE-5-PHOSPHATE OXIDASE"/>
    <property type="match status" value="1"/>
</dbReference>
<dbReference type="CTD" id="8236697"/>
<keyword evidence="8" id="KW-0285">Flavoprotein</keyword>
<dbReference type="GO" id="GO:0004733">
    <property type="term" value="F:pyridoxamine phosphate oxidase activity"/>
    <property type="evidence" value="ECO:0007669"/>
    <property type="project" value="UniProtKB-EC"/>
</dbReference>
<dbReference type="EMBL" id="DS235129">
    <property type="protein sequence ID" value="EEB12304.1"/>
    <property type="molecule type" value="Genomic_DNA"/>
</dbReference>
<evidence type="ECO:0000256" key="6">
    <source>
        <dbReference type="ARBA" id="ARBA00011738"/>
    </source>
</evidence>
<dbReference type="GO" id="GO:0008615">
    <property type="term" value="P:pyridoxine biosynthetic process"/>
    <property type="evidence" value="ECO:0007669"/>
    <property type="project" value="UniProtKB-KW"/>
</dbReference>
<protein>
    <recommendedName>
        <fullName evidence="7">pyridoxal 5'-phosphate synthase</fullName>
        <ecNumber evidence="7">1.4.3.5</ecNumber>
    </recommendedName>
</protein>
<dbReference type="EnsemblMetazoa" id="PHUM170130-RA">
    <property type="protein sequence ID" value="PHUM170130-PA"/>
    <property type="gene ID" value="PHUM170130"/>
</dbReference>
<evidence type="ECO:0000256" key="5">
    <source>
        <dbReference type="ARBA" id="ARBA00007301"/>
    </source>
</evidence>
<reference evidence="14" key="2">
    <citation type="submission" date="2007-04" db="EMBL/GenBank/DDBJ databases">
        <title>The genome of the human body louse.</title>
        <authorList>
            <consortium name="The Human Body Louse Genome Consortium"/>
            <person name="Kirkness E."/>
            <person name="Walenz B."/>
            <person name="Hass B."/>
            <person name="Bruggner R."/>
            <person name="Strausberg R."/>
        </authorList>
    </citation>
    <scope>NUCLEOTIDE SEQUENCE</scope>
    <source>
        <strain evidence="14">USDA</strain>
    </source>
</reference>
<dbReference type="PIRSF" id="PIRSF000190">
    <property type="entry name" value="Pyd_amn-ph_oxd"/>
    <property type="match status" value="1"/>
</dbReference>
<dbReference type="KEGG" id="phu:Phum_PHUM170130"/>
<dbReference type="Gene3D" id="2.30.110.10">
    <property type="entry name" value="Electron Transport, Fmn-binding Protein, Chain A"/>
    <property type="match status" value="1"/>
</dbReference>
<accession>E0VFZ8</accession>
<dbReference type="AlphaFoldDB" id="E0VFZ8"/>
<dbReference type="GO" id="GO:0010181">
    <property type="term" value="F:FMN binding"/>
    <property type="evidence" value="ECO:0007669"/>
    <property type="project" value="InterPro"/>
</dbReference>
<dbReference type="PANTHER" id="PTHR10851:SF0">
    <property type="entry name" value="PYRIDOXINE-5'-PHOSPHATE OXIDASE"/>
    <property type="match status" value="1"/>
</dbReference>
<dbReference type="HAMAP" id="MF_01629">
    <property type="entry name" value="PdxH"/>
    <property type="match status" value="1"/>
</dbReference>
<evidence type="ECO:0000256" key="10">
    <source>
        <dbReference type="ARBA" id="ARBA00023002"/>
    </source>
</evidence>
<evidence type="ECO:0000256" key="1">
    <source>
        <dbReference type="ARBA" id="ARBA00001917"/>
    </source>
</evidence>
<keyword evidence="10 14" id="KW-0560">Oxidoreductase</keyword>
<dbReference type="eggNOG" id="KOG2586">
    <property type="taxonomic scope" value="Eukaryota"/>
</dbReference>
<dbReference type="InParanoid" id="E0VFZ8"/>